<dbReference type="EMBL" id="PGEZ01000001">
    <property type="protein sequence ID" value="PJJ57345.1"/>
    <property type="molecule type" value="Genomic_DNA"/>
</dbReference>
<feature type="transmembrane region" description="Helical" evidence="1">
    <location>
        <begin position="152"/>
        <end position="171"/>
    </location>
</feature>
<feature type="transmembrane region" description="Helical" evidence="1">
    <location>
        <begin position="121"/>
        <end position="140"/>
    </location>
</feature>
<evidence type="ECO:0008006" key="4">
    <source>
        <dbReference type="Google" id="ProtNLM"/>
    </source>
</evidence>
<feature type="transmembrane region" description="Helical" evidence="1">
    <location>
        <begin position="92"/>
        <end position="115"/>
    </location>
</feature>
<organism evidence="2 3">
    <name type="scientific">Mumia flava</name>
    <dbReference type="NCBI Taxonomy" id="1348852"/>
    <lineage>
        <taxon>Bacteria</taxon>
        <taxon>Bacillati</taxon>
        <taxon>Actinomycetota</taxon>
        <taxon>Actinomycetes</taxon>
        <taxon>Propionibacteriales</taxon>
        <taxon>Nocardioidaceae</taxon>
        <taxon>Mumia</taxon>
    </lineage>
</organism>
<sequence>MRRPSAGAVTPHMKGLAVERLRERIYVTFTSIAVLYTLSLHAEGLSPGSVAATLAITGIGTVLATSAAEVIAHVFVYGESLSREHLGRMTKVAAGALSALVVPILVIVLAGWDWWDLDTALTVSVDVLVVTLALIVWSGVRRTSASPFRKVLAVLSLSVLALVVIALKSVAH</sequence>
<keyword evidence="3" id="KW-1185">Reference proteome</keyword>
<reference evidence="2 3" key="1">
    <citation type="submission" date="2017-11" db="EMBL/GenBank/DDBJ databases">
        <title>Genomic Encyclopedia of Archaeal and Bacterial Type Strains, Phase II (KMG-II): From Individual Species to Whole Genera.</title>
        <authorList>
            <person name="Goeker M."/>
        </authorList>
    </citation>
    <scope>NUCLEOTIDE SEQUENCE [LARGE SCALE GENOMIC DNA]</scope>
    <source>
        <strain evidence="2 3">DSM 27763</strain>
    </source>
</reference>
<dbReference type="AlphaFoldDB" id="A0A2M9BHB7"/>
<gene>
    <name evidence="2" type="ORF">CLV56_1572</name>
</gene>
<keyword evidence="1" id="KW-0472">Membrane</keyword>
<protein>
    <recommendedName>
        <fullName evidence="4">VIT family protein</fullName>
    </recommendedName>
</protein>
<comment type="caution">
    <text evidence="2">The sequence shown here is derived from an EMBL/GenBank/DDBJ whole genome shotgun (WGS) entry which is preliminary data.</text>
</comment>
<keyword evidence="1" id="KW-1133">Transmembrane helix</keyword>
<evidence type="ECO:0000313" key="3">
    <source>
        <dbReference type="Proteomes" id="UP000230842"/>
    </source>
</evidence>
<accession>A0A2M9BHB7</accession>
<dbReference type="OrthoDB" id="4775109at2"/>
<evidence type="ECO:0000256" key="1">
    <source>
        <dbReference type="SAM" id="Phobius"/>
    </source>
</evidence>
<keyword evidence="1" id="KW-0812">Transmembrane</keyword>
<dbReference type="Proteomes" id="UP000230842">
    <property type="component" value="Unassembled WGS sequence"/>
</dbReference>
<feature type="transmembrane region" description="Helical" evidence="1">
    <location>
        <begin position="21"/>
        <end position="38"/>
    </location>
</feature>
<name>A0A2M9BHB7_9ACTN</name>
<evidence type="ECO:0000313" key="2">
    <source>
        <dbReference type="EMBL" id="PJJ57345.1"/>
    </source>
</evidence>
<dbReference type="RefSeq" id="WP_157805106.1">
    <property type="nucleotide sequence ID" value="NZ_PGEZ01000001.1"/>
</dbReference>
<feature type="transmembrane region" description="Helical" evidence="1">
    <location>
        <begin position="50"/>
        <end position="71"/>
    </location>
</feature>
<proteinExistence type="predicted"/>